<dbReference type="EMBL" id="NJBO01000006">
    <property type="protein sequence ID" value="TKJ43085.1"/>
    <property type="molecule type" value="Genomic_DNA"/>
</dbReference>
<organism evidence="2 3">
    <name type="scientific">candidate division TA06 bacterium B3_TA06</name>
    <dbReference type="NCBI Taxonomy" id="2012487"/>
    <lineage>
        <taxon>Bacteria</taxon>
        <taxon>Bacteria division TA06</taxon>
    </lineage>
</organism>
<dbReference type="AlphaFoldDB" id="A0A532V7A7"/>
<evidence type="ECO:0000313" key="2">
    <source>
        <dbReference type="EMBL" id="TKJ43085.1"/>
    </source>
</evidence>
<sequence length="123" mass="13644">MGAAKILKNFIAQLFVQNLWNFESEQGPGMAFVLSARSRKKAVIQPPQSTFNTNPYLASFLTGVLVREQNKEGIEGVSSLLMESWFVFIPCFAISLVFALLRISPLFNLLVNLLVVVVLGIIL</sequence>
<dbReference type="Proteomes" id="UP000317778">
    <property type="component" value="Unassembled WGS sequence"/>
</dbReference>
<keyword evidence="1" id="KW-1133">Transmembrane helix</keyword>
<name>A0A532V7A7_UNCT6</name>
<keyword evidence="1" id="KW-0472">Membrane</keyword>
<evidence type="ECO:0000256" key="1">
    <source>
        <dbReference type="SAM" id="Phobius"/>
    </source>
</evidence>
<reference evidence="2 3" key="1">
    <citation type="submission" date="2017-06" db="EMBL/GenBank/DDBJ databases">
        <title>Novel microbial phyla capable of carbon fixation and sulfur reduction in deep-sea sediments.</title>
        <authorList>
            <person name="Huang J."/>
            <person name="Baker B."/>
            <person name="Wang Y."/>
        </authorList>
    </citation>
    <scope>NUCLEOTIDE SEQUENCE [LARGE SCALE GENOMIC DNA]</scope>
    <source>
        <strain evidence="2">B3_TA06</strain>
    </source>
</reference>
<gene>
    <name evidence="2" type="ORF">CEE36_04880</name>
</gene>
<keyword evidence="1" id="KW-0812">Transmembrane</keyword>
<protein>
    <submittedName>
        <fullName evidence="2">Uncharacterized protein</fullName>
    </submittedName>
</protein>
<proteinExistence type="predicted"/>
<evidence type="ECO:0000313" key="3">
    <source>
        <dbReference type="Proteomes" id="UP000317778"/>
    </source>
</evidence>
<feature type="transmembrane region" description="Helical" evidence="1">
    <location>
        <begin position="80"/>
        <end position="100"/>
    </location>
</feature>
<accession>A0A532V7A7</accession>
<feature type="transmembrane region" description="Helical" evidence="1">
    <location>
        <begin position="106"/>
        <end position="122"/>
    </location>
</feature>
<comment type="caution">
    <text evidence="2">The sequence shown here is derived from an EMBL/GenBank/DDBJ whole genome shotgun (WGS) entry which is preliminary data.</text>
</comment>